<reference evidence="8 9" key="1">
    <citation type="submission" date="2017-02" db="EMBL/GenBank/DDBJ databases">
        <authorList>
            <person name="Peterson S.W."/>
        </authorList>
    </citation>
    <scope>NUCLEOTIDE SEQUENCE [LARGE SCALE GENOMIC DNA]</scope>
    <source>
        <strain evidence="8 9">DSM 22899</strain>
    </source>
</reference>
<dbReference type="UniPathway" id="UPA00053">
    <property type="reaction ID" value="UER00088"/>
</dbReference>
<dbReference type="InterPro" id="IPR031322">
    <property type="entry name" value="Shikimate/glucono_kinase"/>
</dbReference>
<comment type="similarity">
    <text evidence="7">Belongs to the shikimate kinase family.</text>
</comment>
<feature type="binding site" evidence="7">
    <location>
        <position position="128"/>
    </location>
    <ligand>
        <name>ATP</name>
        <dbReference type="ChEBI" id="CHEBI:30616"/>
    </ligand>
</feature>
<evidence type="ECO:0000256" key="2">
    <source>
        <dbReference type="ARBA" id="ARBA00022679"/>
    </source>
</evidence>
<dbReference type="CDD" id="cd00464">
    <property type="entry name" value="SK"/>
    <property type="match status" value="1"/>
</dbReference>
<gene>
    <name evidence="7" type="primary">aroK</name>
    <name evidence="8" type="ORF">SAMN05660226_00970</name>
</gene>
<dbReference type="PRINTS" id="PR01100">
    <property type="entry name" value="SHIKIMTKNASE"/>
</dbReference>
<comment type="subunit">
    <text evidence="7">Monomer.</text>
</comment>
<dbReference type="EC" id="2.7.1.71" evidence="7"/>
<comment type="caution">
    <text evidence="7">Lacks conserved residue(s) required for the propagation of feature annotation.</text>
</comment>
<dbReference type="GO" id="GO:0009073">
    <property type="term" value="P:aromatic amino acid family biosynthetic process"/>
    <property type="evidence" value="ECO:0007669"/>
    <property type="project" value="UniProtKB-KW"/>
</dbReference>
<dbReference type="STRING" id="623280.SAMN05660226_00970"/>
<keyword evidence="7" id="KW-0460">Magnesium</keyword>
<comment type="function">
    <text evidence="7">Catalyzes the specific phosphorylation of the 3-hydroxyl group of shikimic acid using ATP as a cosubstrate.</text>
</comment>
<evidence type="ECO:0000256" key="6">
    <source>
        <dbReference type="ARBA" id="ARBA00023141"/>
    </source>
</evidence>
<comment type="subcellular location">
    <subcellularLocation>
        <location evidence="7">Cytoplasm</location>
    </subcellularLocation>
</comment>
<dbReference type="PANTHER" id="PTHR21087">
    <property type="entry name" value="SHIKIMATE KINASE"/>
    <property type="match status" value="1"/>
</dbReference>
<feature type="binding site" evidence="7">
    <location>
        <position position="88"/>
    </location>
    <ligand>
        <name>substrate</name>
    </ligand>
</feature>
<keyword evidence="6 7" id="KW-0057">Aromatic amino acid biosynthesis</keyword>
<dbReference type="Gene3D" id="3.40.50.300">
    <property type="entry name" value="P-loop containing nucleotide triphosphate hydrolases"/>
    <property type="match status" value="1"/>
</dbReference>
<dbReference type="GO" id="GO:0004765">
    <property type="term" value="F:shikimate kinase activity"/>
    <property type="evidence" value="ECO:0007669"/>
    <property type="project" value="UniProtKB-UniRule"/>
</dbReference>
<evidence type="ECO:0000256" key="3">
    <source>
        <dbReference type="ARBA" id="ARBA00022741"/>
    </source>
</evidence>
<dbReference type="GO" id="GO:0005524">
    <property type="term" value="F:ATP binding"/>
    <property type="evidence" value="ECO:0007669"/>
    <property type="project" value="UniProtKB-UniRule"/>
</dbReference>
<dbReference type="GO" id="GO:0000287">
    <property type="term" value="F:magnesium ion binding"/>
    <property type="evidence" value="ECO:0007669"/>
    <property type="project" value="UniProtKB-UniRule"/>
</dbReference>
<evidence type="ECO:0000313" key="9">
    <source>
        <dbReference type="Proteomes" id="UP000190541"/>
    </source>
</evidence>
<sequence length="176" mass="19597">MPDENNNTNTKAVFLIGFMGSGKTTWGRKLANQTGRAFIDLDETIVSETGVAITDYFAQHGECAFRELESRILKNLPLDRPTIVSTGGGAPCYFDNMAWMNKTGITIYFYLPAKALWDRLMQTDVSTRPALNGLSGEALLAFIETKLAERDPYYRQAGHVVNQLSLKLEELVKLAN</sequence>
<comment type="cofactor">
    <cofactor evidence="7">
        <name>Mg(2+)</name>
        <dbReference type="ChEBI" id="CHEBI:18420"/>
    </cofactor>
    <text evidence="7">Binds 1 Mg(2+) ion per subunit.</text>
</comment>
<keyword evidence="1 7" id="KW-0028">Amino-acid biosynthesis</keyword>
<dbReference type="EMBL" id="FUYS01000002">
    <property type="protein sequence ID" value="SKB37045.1"/>
    <property type="molecule type" value="Genomic_DNA"/>
</dbReference>
<evidence type="ECO:0000256" key="5">
    <source>
        <dbReference type="ARBA" id="ARBA00022840"/>
    </source>
</evidence>
<keyword evidence="9" id="KW-1185">Reference proteome</keyword>
<evidence type="ECO:0000256" key="4">
    <source>
        <dbReference type="ARBA" id="ARBA00022777"/>
    </source>
</evidence>
<dbReference type="AlphaFoldDB" id="A0A1T5AQ91"/>
<dbReference type="InterPro" id="IPR000623">
    <property type="entry name" value="Shikimate_kinase/TSH1"/>
</dbReference>
<feature type="binding site" evidence="7">
    <location>
        <position position="66"/>
    </location>
    <ligand>
        <name>substrate</name>
    </ligand>
</feature>
<name>A0A1T5AQ91_9SPHI</name>
<dbReference type="GO" id="GO:0009423">
    <property type="term" value="P:chorismate biosynthetic process"/>
    <property type="evidence" value="ECO:0007669"/>
    <property type="project" value="UniProtKB-UniRule"/>
</dbReference>
<dbReference type="PANTHER" id="PTHR21087:SF16">
    <property type="entry name" value="SHIKIMATE KINASE 1, CHLOROPLASTIC"/>
    <property type="match status" value="1"/>
</dbReference>
<organism evidence="8 9">
    <name type="scientific">Parapedobacter luteus</name>
    <dbReference type="NCBI Taxonomy" id="623280"/>
    <lineage>
        <taxon>Bacteria</taxon>
        <taxon>Pseudomonadati</taxon>
        <taxon>Bacteroidota</taxon>
        <taxon>Sphingobacteriia</taxon>
        <taxon>Sphingobacteriales</taxon>
        <taxon>Sphingobacteriaceae</taxon>
        <taxon>Parapedobacter</taxon>
    </lineage>
</organism>
<comment type="pathway">
    <text evidence="7">Metabolic intermediate biosynthesis; chorismate biosynthesis; chorismate from D-erythrose 4-phosphate and phosphoenolpyruvate: step 5/7.</text>
</comment>
<keyword evidence="4 7" id="KW-0418">Kinase</keyword>
<feature type="binding site" evidence="7">
    <location>
        <begin position="20"/>
        <end position="25"/>
    </location>
    <ligand>
        <name>ATP</name>
        <dbReference type="ChEBI" id="CHEBI:30616"/>
    </ligand>
</feature>
<dbReference type="OrthoDB" id="9800332at2"/>
<feature type="binding site" evidence="7">
    <location>
        <position position="24"/>
    </location>
    <ligand>
        <name>Mg(2+)</name>
        <dbReference type="ChEBI" id="CHEBI:18420"/>
    </ligand>
</feature>
<dbReference type="Pfam" id="PF01202">
    <property type="entry name" value="SKI"/>
    <property type="match status" value="1"/>
</dbReference>
<keyword evidence="3 7" id="KW-0547">Nucleotide-binding</keyword>
<accession>A0A1T5AQ91</accession>
<feature type="binding site" evidence="7">
    <location>
        <position position="150"/>
    </location>
    <ligand>
        <name>substrate</name>
    </ligand>
</feature>
<dbReference type="RefSeq" id="WP_079715682.1">
    <property type="nucleotide sequence ID" value="NZ_FUYS01000002.1"/>
</dbReference>
<keyword evidence="2 7" id="KW-0808">Transferase</keyword>
<proteinExistence type="inferred from homology"/>
<dbReference type="GO" id="GO:0005829">
    <property type="term" value="C:cytosol"/>
    <property type="evidence" value="ECO:0007669"/>
    <property type="project" value="TreeGrafter"/>
</dbReference>
<feature type="binding site" evidence="7">
    <location>
        <position position="42"/>
    </location>
    <ligand>
        <name>substrate</name>
    </ligand>
</feature>
<dbReference type="GO" id="GO:0008652">
    <property type="term" value="P:amino acid biosynthetic process"/>
    <property type="evidence" value="ECO:0007669"/>
    <property type="project" value="UniProtKB-KW"/>
</dbReference>
<evidence type="ECO:0000256" key="7">
    <source>
        <dbReference type="HAMAP-Rule" id="MF_00109"/>
    </source>
</evidence>
<comment type="catalytic activity">
    <reaction evidence="7">
        <text>shikimate + ATP = 3-phosphoshikimate + ADP + H(+)</text>
        <dbReference type="Rhea" id="RHEA:13121"/>
        <dbReference type="ChEBI" id="CHEBI:15378"/>
        <dbReference type="ChEBI" id="CHEBI:30616"/>
        <dbReference type="ChEBI" id="CHEBI:36208"/>
        <dbReference type="ChEBI" id="CHEBI:145989"/>
        <dbReference type="ChEBI" id="CHEBI:456216"/>
        <dbReference type="EC" id="2.7.1.71"/>
    </reaction>
</comment>
<dbReference type="HAMAP" id="MF_00109">
    <property type="entry name" value="Shikimate_kinase"/>
    <property type="match status" value="1"/>
</dbReference>
<protein>
    <recommendedName>
        <fullName evidence="7">Shikimate kinase</fullName>
        <shortName evidence="7">SK</shortName>
        <ecNumber evidence="7">2.7.1.71</ecNumber>
    </recommendedName>
</protein>
<keyword evidence="5 7" id="KW-0067">ATP-binding</keyword>
<dbReference type="InterPro" id="IPR027417">
    <property type="entry name" value="P-loop_NTPase"/>
</dbReference>
<evidence type="ECO:0000313" key="8">
    <source>
        <dbReference type="EMBL" id="SKB37045.1"/>
    </source>
</evidence>
<dbReference type="Proteomes" id="UP000190541">
    <property type="component" value="Unassembled WGS sequence"/>
</dbReference>
<dbReference type="SUPFAM" id="SSF52540">
    <property type="entry name" value="P-loop containing nucleoside triphosphate hydrolases"/>
    <property type="match status" value="1"/>
</dbReference>
<evidence type="ECO:0000256" key="1">
    <source>
        <dbReference type="ARBA" id="ARBA00022605"/>
    </source>
</evidence>
<keyword evidence="7" id="KW-0963">Cytoplasm</keyword>
<keyword evidence="7" id="KW-0479">Metal-binding</keyword>